<name>A0ABS4ED06_9FIRM</name>
<reference evidence="1 2" key="1">
    <citation type="submission" date="2021-03" db="EMBL/GenBank/DDBJ databases">
        <title>Genomic Encyclopedia of Type Strains, Phase IV (KMG-IV): sequencing the most valuable type-strain genomes for metagenomic binning, comparative biology and taxonomic classification.</title>
        <authorList>
            <person name="Goeker M."/>
        </authorList>
    </citation>
    <scope>NUCLEOTIDE SEQUENCE [LARGE SCALE GENOMIC DNA]</scope>
    <source>
        <strain evidence="1 2">DSM 1289</strain>
    </source>
</reference>
<dbReference type="EMBL" id="JAGGJX010000005">
    <property type="protein sequence ID" value="MBP1855814.1"/>
    <property type="molecule type" value="Genomic_DNA"/>
</dbReference>
<proteinExistence type="predicted"/>
<dbReference type="RefSeq" id="WP_209457216.1">
    <property type="nucleotide sequence ID" value="NZ_BAAACS010000019.1"/>
</dbReference>
<organism evidence="1 2">
    <name type="scientific">Metaclostridioides mangenotii</name>
    <dbReference type="NCBI Taxonomy" id="1540"/>
    <lineage>
        <taxon>Bacteria</taxon>
        <taxon>Bacillati</taxon>
        <taxon>Bacillota</taxon>
        <taxon>Clostridia</taxon>
        <taxon>Peptostreptococcales</taxon>
        <taxon>Peptostreptococcaceae</taxon>
        <taxon>Metaclostridioides</taxon>
    </lineage>
</organism>
<dbReference type="PROSITE" id="PS51257">
    <property type="entry name" value="PROKAR_LIPOPROTEIN"/>
    <property type="match status" value="1"/>
</dbReference>
<protein>
    <submittedName>
        <fullName evidence="1">NitT/TauT family transport system substrate-binding protein</fullName>
    </submittedName>
</protein>
<gene>
    <name evidence="1" type="ORF">J2Z43_002215</name>
</gene>
<keyword evidence="2" id="KW-1185">Reference proteome</keyword>
<dbReference type="PANTHER" id="PTHR30024:SF46">
    <property type="entry name" value="ABC TRANSPORTER, SUBSTRATE-BINDING LIPOPROTEIN"/>
    <property type="match status" value="1"/>
</dbReference>
<evidence type="ECO:0000313" key="2">
    <source>
        <dbReference type="Proteomes" id="UP000767291"/>
    </source>
</evidence>
<dbReference type="PIRSF" id="PIRSF027386">
    <property type="entry name" value="UCP027386_ABC_sbc_TM0202"/>
    <property type="match status" value="1"/>
</dbReference>
<dbReference type="Proteomes" id="UP000767291">
    <property type="component" value="Unassembled WGS sequence"/>
</dbReference>
<dbReference type="PANTHER" id="PTHR30024">
    <property type="entry name" value="ALIPHATIC SULFONATES-BINDING PROTEIN-RELATED"/>
    <property type="match status" value="1"/>
</dbReference>
<accession>A0ABS4ED06</accession>
<dbReference type="SUPFAM" id="SSF53850">
    <property type="entry name" value="Periplasmic binding protein-like II"/>
    <property type="match status" value="1"/>
</dbReference>
<evidence type="ECO:0000313" key="1">
    <source>
        <dbReference type="EMBL" id="MBP1855814.1"/>
    </source>
</evidence>
<sequence>MKRVIYILLLAILIISIVIGCSKSDEVEKSAEDRTSVVREVKVATLDGLPTVSVAKLYNETPKIKEGYETRYIINDDKEELLNSLLEFNVDIAIVTPDIAARAYNQNGKYKIMGTIGMNPYYFVSNEEGVNSISDLKNKEVVNVTYGDANDDVIQITLNESGVNSDDIEMKTINIMDYYESEPNMISEIEANKPINAFVPEPVLTTLLNDNPERNIRVVKGINDSWKENYANSKGCPQYTIVVRDDFLNTNNDFVNSFVGQVSTSTDWAIKNPEDTNKYIKEMDVSPKLRISKETLDRSNLKYTPINNTIADYNNYYKKVFSLSNKLEDERVPDDSIYYIGD</sequence>
<comment type="caution">
    <text evidence="1">The sequence shown here is derived from an EMBL/GenBank/DDBJ whole genome shotgun (WGS) entry which is preliminary data.</text>
</comment>
<dbReference type="Gene3D" id="3.40.190.10">
    <property type="entry name" value="Periplasmic binding protein-like II"/>
    <property type="match status" value="2"/>
</dbReference>
<dbReference type="InterPro" id="IPR027024">
    <property type="entry name" value="UCP027386_ABC_sbc_TM0202"/>
</dbReference>